<feature type="compositionally biased region" description="Low complexity" evidence="1">
    <location>
        <begin position="65"/>
        <end position="84"/>
    </location>
</feature>
<organism evidence="3">
    <name type="scientific">Rosellinia necatrix</name>
    <name type="common">White root-rot fungus</name>
    <dbReference type="NCBI Taxonomy" id="77044"/>
    <lineage>
        <taxon>Eukaryota</taxon>
        <taxon>Fungi</taxon>
        <taxon>Dikarya</taxon>
        <taxon>Ascomycota</taxon>
        <taxon>Pezizomycotina</taxon>
        <taxon>Sordariomycetes</taxon>
        <taxon>Xylariomycetidae</taxon>
        <taxon>Xylariales</taxon>
        <taxon>Xylariaceae</taxon>
        <taxon>Rosellinia</taxon>
    </lineage>
</organism>
<evidence type="ECO:0000313" key="3">
    <source>
        <dbReference type="EMBL" id="GAP86716.1"/>
    </source>
</evidence>
<evidence type="ECO:0000313" key="4">
    <source>
        <dbReference type="Proteomes" id="UP000054516"/>
    </source>
</evidence>
<evidence type="ECO:0000256" key="2">
    <source>
        <dbReference type="SAM" id="SignalP"/>
    </source>
</evidence>
<keyword evidence="4" id="KW-1185">Reference proteome</keyword>
<feature type="chain" id="PRO_5010697088" evidence="2">
    <location>
        <begin position="19"/>
        <end position="111"/>
    </location>
</feature>
<reference evidence="3" key="1">
    <citation type="submission" date="2016-03" db="EMBL/GenBank/DDBJ databases">
        <title>Draft genome sequence of Rosellinia necatrix.</title>
        <authorList>
            <person name="Kanematsu S."/>
        </authorList>
    </citation>
    <scope>NUCLEOTIDE SEQUENCE [LARGE SCALE GENOMIC DNA]</scope>
    <source>
        <strain evidence="3">W97</strain>
    </source>
</reference>
<dbReference type="OMA" id="TNTHFSV"/>
<keyword evidence="2" id="KW-0732">Signal</keyword>
<sequence>MQFKTIVAAALLPLLAVAEDTTLTSTMTMTKYVTISKVATSSVYANSTATFHPTGTGYSTILPTTTDVDSSGSPTTSSPTVSPTIDNNNGAGSLTALSFAGVAGMVLAAMM</sequence>
<accession>A0A1W2TF84</accession>
<dbReference type="OrthoDB" id="4775782at2759"/>
<proteinExistence type="predicted"/>
<gene>
    <name evidence="3" type="ORF">SAMD00023353_2000070</name>
</gene>
<feature type="signal peptide" evidence="2">
    <location>
        <begin position="1"/>
        <end position="18"/>
    </location>
</feature>
<protein>
    <submittedName>
        <fullName evidence="3">Uncharacterized protein</fullName>
    </submittedName>
</protein>
<feature type="region of interest" description="Disordered" evidence="1">
    <location>
        <begin position="65"/>
        <end position="86"/>
    </location>
</feature>
<dbReference type="Proteomes" id="UP000054516">
    <property type="component" value="Unassembled WGS sequence"/>
</dbReference>
<evidence type="ECO:0000256" key="1">
    <source>
        <dbReference type="SAM" id="MobiDB-lite"/>
    </source>
</evidence>
<name>A0A1W2TF84_ROSNE</name>
<dbReference type="EMBL" id="DF977465">
    <property type="protein sequence ID" value="GAP86716.1"/>
    <property type="molecule type" value="Genomic_DNA"/>
</dbReference>
<dbReference type="AlphaFoldDB" id="A0A1W2TF84"/>